<dbReference type="RefSeq" id="XP_009160478.1">
    <property type="nucleotide sequence ID" value="XM_009162230.1"/>
</dbReference>
<name>H6CA52_EXODN</name>
<dbReference type="HOGENOM" id="CLU_2026747_0_0_1"/>
<evidence type="ECO:0000313" key="1">
    <source>
        <dbReference type="EMBL" id="EHY60017.1"/>
    </source>
</evidence>
<dbReference type="AlphaFoldDB" id="H6CA52"/>
<reference evidence="1" key="1">
    <citation type="submission" date="2011-07" db="EMBL/GenBank/DDBJ databases">
        <title>The Genome Sequence of Exophiala (Wangiella) dermatitidis NIH/UT8656.</title>
        <authorList>
            <consortium name="The Broad Institute Genome Sequencing Platform"/>
            <person name="Cuomo C."/>
            <person name="Wang Z."/>
            <person name="Hunicke-Smith S."/>
            <person name="Szanislo P.J."/>
            <person name="Earl A."/>
            <person name="Young S.K."/>
            <person name="Zeng Q."/>
            <person name="Gargeya S."/>
            <person name="Fitzgerald M."/>
            <person name="Haas B."/>
            <person name="Abouelleil A."/>
            <person name="Alvarado L."/>
            <person name="Arachchi H.M."/>
            <person name="Berlin A."/>
            <person name="Brown A."/>
            <person name="Chapman S.B."/>
            <person name="Chen Z."/>
            <person name="Dunbar C."/>
            <person name="Freedman E."/>
            <person name="Gearin G."/>
            <person name="Gellesch M."/>
            <person name="Goldberg J."/>
            <person name="Griggs A."/>
            <person name="Gujja S."/>
            <person name="Heiman D."/>
            <person name="Howarth C."/>
            <person name="Larson L."/>
            <person name="Lui A."/>
            <person name="MacDonald P.J.P."/>
            <person name="Montmayeur A."/>
            <person name="Murphy C."/>
            <person name="Neiman D."/>
            <person name="Pearson M."/>
            <person name="Priest M."/>
            <person name="Roberts A."/>
            <person name="Saif S."/>
            <person name="Shea T."/>
            <person name="Shenoy N."/>
            <person name="Sisk P."/>
            <person name="Stolte C."/>
            <person name="Sykes S."/>
            <person name="Wortman J."/>
            <person name="Nusbaum C."/>
            <person name="Birren B."/>
        </authorList>
    </citation>
    <scope>NUCLEOTIDE SEQUENCE</scope>
    <source>
        <strain evidence="1">NIH/UT8656</strain>
    </source>
</reference>
<accession>H6CA52</accession>
<keyword evidence="2" id="KW-1185">Reference proteome</keyword>
<dbReference type="VEuPathDB" id="FungiDB:HMPREF1120_07992"/>
<gene>
    <name evidence="1" type="ORF">HMPREF1120_07992</name>
</gene>
<dbReference type="InParanoid" id="H6CA52"/>
<dbReference type="Proteomes" id="UP000007304">
    <property type="component" value="Unassembled WGS sequence"/>
</dbReference>
<evidence type="ECO:0000313" key="2">
    <source>
        <dbReference type="Proteomes" id="UP000007304"/>
    </source>
</evidence>
<dbReference type="GeneID" id="20312631"/>
<organism evidence="1 2">
    <name type="scientific">Exophiala dermatitidis (strain ATCC 34100 / CBS 525.76 / NIH/UT8656)</name>
    <name type="common">Black yeast</name>
    <name type="synonym">Wangiella dermatitidis</name>
    <dbReference type="NCBI Taxonomy" id="858893"/>
    <lineage>
        <taxon>Eukaryota</taxon>
        <taxon>Fungi</taxon>
        <taxon>Dikarya</taxon>
        <taxon>Ascomycota</taxon>
        <taxon>Pezizomycotina</taxon>
        <taxon>Eurotiomycetes</taxon>
        <taxon>Chaetothyriomycetidae</taxon>
        <taxon>Chaetothyriales</taxon>
        <taxon>Herpotrichiellaceae</taxon>
        <taxon>Exophiala</taxon>
    </lineage>
</organism>
<protein>
    <submittedName>
        <fullName evidence="1">Uncharacterized protein</fullName>
    </submittedName>
</protein>
<sequence>MVHSSTLQFFVFPVWQGYEGEIKLCLPVVHSGVQRIEGAPSYSFRLSMLDMAQLKKYLACMCLGCFKNDLIGDNQRLLERVSEQTERGLLVMVDLSWDSGSAPALPRLPVGERAKNASEVNM</sequence>
<dbReference type="EMBL" id="JH226136">
    <property type="protein sequence ID" value="EHY60017.1"/>
    <property type="molecule type" value="Genomic_DNA"/>
</dbReference>
<proteinExistence type="predicted"/>